<dbReference type="PANTHER" id="PTHR13696">
    <property type="entry name" value="P-LOOP CONTAINING NUCLEOSIDE TRIPHOSPHATE HYDROLASE"/>
    <property type="match status" value="1"/>
</dbReference>
<name>A0A368XB96_MARNT</name>
<dbReference type="Pfam" id="PF13614">
    <property type="entry name" value="AAA_31"/>
    <property type="match status" value="1"/>
</dbReference>
<dbReference type="InterPro" id="IPR050678">
    <property type="entry name" value="DNA_Partitioning_ATPase"/>
</dbReference>
<sequence length="289" mass="31643">MPNETKVPIIAFANHKGGVGKSTTTLQVSYYLAEKFVLANDKKLLVIDMDPQGNTSTRMMGQMDLEGIGGTRTYQLFQENLDEIIPVKTPCGADLIYSTQNDTVLDDIELMDMSVFINPMGHLSRLLESGEYGAVLIDCPPARSRKLIAALACATDVIVPVEVSGFAKDALHGIMKSIDIAEQVNPDVQLTGVIINKFSSRSSRHVYEKNMLKEALGDLLFDQTIAFRTPLDEANSLAIPIWSMQKGSAKMAATEIQAVCAEIIKRTGLKVKNPLKKTVRKKASAKKVK</sequence>
<organism evidence="2 3">
    <name type="scientific">Marinobacter nauticus</name>
    <name type="common">Marinobacter hydrocarbonoclasticus</name>
    <name type="synonym">Marinobacter aquaeolei</name>
    <dbReference type="NCBI Taxonomy" id="2743"/>
    <lineage>
        <taxon>Bacteria</taxon>
        <taxon>Pseudomonadati</taxon>
        <taxon>Pseudomonadota</taxon>
        <taxon>Gammaproteobacteria</taxon>
        <taxon>Pseudomonadales</taxon>
        <taxon>Marinobacteraceae</taxon>
        <taxon>Marinobacter</taxon>
    </lineage>
</organism>
<proteinExistence type="predicted"/>
<feature type="domain" description="AAA" evidence="1">
    <location>
        <begin position="9"/>
        <end position="189"/>
    </location>
</feature>
<dbReference type="AlphaFoldDB" id="A0A368XB96"/>
<gene>
    <name evidence="2" type="ORF">DET61_11961</name>
</gene>
<dbReference type="Proteomes" id="UP000253647">
    <property type="component" value="Unassembled WGS sequence"/>
</dbReference>
<protein>
    <submittedName>
        <fullName evidence="2">Chromosome partitioning protein</fullName>
    </submittedName>
</protein>
<dbReference type="PANTHER" id="PTHR13696:SF99">
    <property type="entry name" value="COBYRINIC ACID AC-DIAMIDE SYNTHASE"/>
    <property type="match status" value="1"/>
</dbReference>
<dbReference type="InterPro" id="IPR027417">
    <property type="entry name" value="P-loop_NTPase"/>
</dbReference>
<dbReference type="InterPro" id="IPR025669">
    <property type="entry name" value="AAA_dom"/>
</dbReference>
<evidence type="ECO:0000313" key="3">
    <source>
        <dbReference type="Proteomes" id="UP000253647"/>
    </source>
</evidence>
<dbReference type="SUPFAM" id="SSF52540">
    <property type="entry name" value="P-loop containing nucleoside triphosphate hydrolases"/>
    <property type="match status" value="1"/>
</dbReference>
<dbReference type="Gene3D" id="3.40.50.300">
    <property type="entry name" value="P-loop containing nucleotide triphosphate hydrolases"/>
    <property type="match status" value="1"/>
</dbReference>
<evidence type="ECO:0000259" key="1">
    <source>
        <dbReference type="Pfam" id="PF13614"/>
    </source>
</evidence>
<reference evidence="2 3" key="1">
    <citation type="submission" date="2018-07" db="EMBL/GenBank/DDBJ databases">
        <title>Freshwater and sediment microbial communities from various areas in North America, analyzing microbe dynamics in response to fracking.</title>
        <authorList>
            <person name="Lamendella R."/>
        </authorList>
    </citation>
    <scope>NUCLEOTIDE SEQUENCE [LARGE SCALE GENOMIC DNA]</scope>
    <source>
        <strain evidence="2 3">105B</strain>
    </source>
</reference>
<evidence type="ECO:0000313" key="2">
    <source>
        <dbReference type="EMBL" id="RCW63294.1"/>
    </source>
</evidence>
<dbReference type="RefSeq" id="WP_114435327.1">
    <property type="nucleotide sequence ID" value="NZ_QPJI01000019.1"/>
</dbReference>
<accession>A0A368XB96</accession>
<comment type="caution">
    <text evidence="2">The sequence shown here is derived from an EMBL/GenBank/DDBJ whole genome shotgun (WGS) entry which is preliminary data.</text>
</comment>
<dbReference type="EMBL" id="QPJI01000019">
    <property type="protein sequence ID" value="RCW63294.1"/>
    <property type="molecule type" value="Genomic_DNA"/>
</dbReference>
<dbReference type="CDD" id="cd02042">
    <property type="entry name" value="ParAB_family"/>
    <property type="match status" value="1"/>
</dbReference>